<keyword evidence="4" id="KW-0805">Transcription regulation</keyword>
<dbReference type="SUPFAM" id="SSF55874">
    <property type="entry name" value="ATPase domain of HSP90 chaperone/DNA topoisomerase II/histidine kinase"/>
    <property type="match status" value="1"/>
</dbReference>
<dbReference type="Proteomes" id="UP001500454">
    <property type="component" value="Unassembled WGS sequence"/>
</dbReference>
<keyword evidence="3 6" id="KW-0597">Phosphoprotein</keyword>
<evidence type="ECO:0000256" key="9">
    <source>
        <dbReference type="SAM" id="SignalP"/>
    </source>
</evidence>
<keyword evidence="14" id="KW-1185">Reference proteome</keyword>
<evidence type="ECO:0000256" key="3">
    <source>
        <dbReference type="ARBA" id="ARBA00022553"/>
    </source>
</evidence>
<feature type="transmembrane region" description="Helical" evidence="8">
    <location>
        <begin position="248"/>
        <end position="272"/>
    </location>
</feature>
<dbReference type="SMART" id="SM00388">
    <property type="entry name" value="HisKA"/>
    <property type="match status" value="1"/>
</dbReference>
<comment type="caution">
    <text evidence="13">The sequence shown here is derived from an EMBL/GenBank/DDBJ whole genome shotgun (WGS) entry which is preliminary data.</text>
</comment>
<comment type="catalytic activity">
    <reaction evidence="1">
        <text>ATP + protein L-histidine = ADP + protein N-phospho-L-histidine.</text>
        <dbReference type="EC" id="2.7.13.3"/>
    </reaction>
</comment>
<dbReference type="Pfam" id="PF02518">
    <property type="entry name" value="HATPase_c"/>
    <property type="match status" value="1"/>
</dbReference>
<evidence type="ECO:0000256" key="4">
    <source>
        <dbReference type="ARBA" id="ARBA00023015"/>
    </source>
</evidence>
<keyword evidence="7" id="KW-0175">Coiled coil</keyword>
<dbReference type="Pfam" id="PF07695">
    <property type="entry name" value="7TMR-DISM_7TM"/>
    <property type="match status" value="1"/>
</dbReference>
<dbReference type="EC" id="2.7.13.3" evidence="2"/>
<dbReference type="InterPro" id="IPR001789">
    <property type="entry name" value="Sig_transdc_resp-reg_receiver"/>
</dbReference>
<dbReference type="InterPro" id="IPR018060">
    <property type="entry name" value="HTH_AraC"/>
</dbReference>
<dbReference type="PROSITE" id="PS50109">
    <property type="entry name" value="HIS_KIN"/>
    <property type="match status" value="1"/>
</dbReference>
<dbReference type="Gene3D" id="2.60.40.2380">
    <property type="match status" value="1"/>
</dbReference>
<dbReference type="Gene3D" id="1.10.287.130">
    <property type="match status" value="1"/>
</dbReference>
<feature type="domain" description="Histidine kinase" evidence="11">
    <location>
        <begin position="489"/>
        <end position="708"/>
    </location>
</feature>
<dbReference type="CDD" id="cd16922">
    <property type="entry name" value="HATPase_EvgS-ArcB-TorS-like"/>
    <property type="match status" value="1"/>
</dbReference>
<dbReference type="Gene3D" id="3.30.565.10">
    <property type="entry name" value="Histidine kinase-like ATPase, C-terminal domain"/>
    <property type="match status" value="1"/>
</dbReference>
<dbReference type="InterPro" id="IPR005467">
    <property type="entry name" value="His_kinase_dom"/>
</dbReference>
<gene>
    <name evidence="13" type="ORF">GCM10023186_22980</name>
</gene>
<dbReference type="Pfam" id="PF07696">
    <property type="entry name" value="7TMR-DISMED2"/>
    <property type="match status" value="1"/>
</dbReference>
<dbReference type="InterPro" id="IPR036890">
    <property type="entry name" value="HATPase_C_sf"/>
</dbReference>
<evidence type="ECO:0000259" key="12">
    <source>
        <dbReference type="PROSITE" id="PS50110"/>
    </source>
</evidence>
<feature type="coiled-coil region" evidence="7">
    <location>
        <begin position="413"/>
        <end position="476"/>
    </location>
</feature>
<dbReference type="InterPro" id="IPR003594">
    <property type="entry name" value="HATPase_dom"/>
</dbReference>
<dbReference type="InterPro" id="IPR011622">
    <property type="entry name" value="7TMR_DISM_rcpt_extracell_dom2"/>
</dbReference>
<dbReference type="SMART" id="SM00448">
    <property type="entry name" value="REC"/>
    <property type="match status" value="1"/>
</dbReference>
<dbReference type="PANTHER" id="PTHR43547">
    <property type="entry name" value="TWO-COMPONENT HISTIDINE KINASE"/>
    <property type="match status" value="1"/>
</dbReference>
<reference evidence="14" key="1">
    <citation type="journal article" date="2019" name="Int. J. Syst. Evol. Microbiol.">
        <title>The Global Catalogue of Microorganisms (GCM) 10K type strain sequencing project: providing services to taxonomists for standard genome sequencing and annotation.</title>
        <authorList>
            <consortium name="The Broad Institute Genomics Platform"/>
            <consortium name="The Broad Institute Genome Sequencing Center for Infectious Disease"/>
            <person name="Wu L."/>
            <person name="Ma J."/>
        </authorList>
    </citation>
    <scope>NUCLEOTIDE SEQUENCE [LARGE SCALE GENOMIC DNA]</scope>
    <source>
        <strain evidence="14">JCM 17924</strain>
    </source>
</reference>
<accession>A0ABP8J047</accession>
<evidence type="ECO:0000256" key="6">
    <source>
        <dbReference type="PROSITE-ProRule" id="PRU00169"/>
    </source>
</evidence>
<feature type="modified residue" description="4-aspartylphosphate" evidence="6">
    <location>
        <position position="801"/>
    </location>
</feature>
<dbReference type="SUPFAM" id="SSF46689">
    <property type="entry name" value="Homeodomain-like"/>
    <property type="match status" value="1"/>
</dbReference>
<evidence type="ECO:0000313" key="14">
    <source>
        <dbReference type="Proteomes" id="UP001500454"/>
    </source>
</evidence>
<evidence type="ECO:0000256" key="8">
    <source>
        <dbReference type="SAM" id="Phobius"/>
    </source>
</evidence>
<keyword evidence="5" id="KW-0804">Transcription</keyword>
<sequence length="1009" mass="112781">MKFLLCSIICWLLAFSAAATPAEPLVLRDTAQLYPLRAYWEVLKDDRPWIDDEERLTFAQVQAPEFATRFEPRGTDPRTGKHDVWLRTQVRAESRAGTQWLLVAPTAASTWLDVYAVLPSGQVVRHELDPARPNRQTHAVSHRHYNVRIPLPPGQIVTLYLHSWASSINYSFQEQTHFLQRARQADVFAGLYFGILLALLAYNLLLYLSVRDKSYLLYVLYVASFTALQADMMGYLKLHLGDGLSLSALATVHSLLLSLTIFFGILTARAFLETRQLLPRFDGLLRWSLLLAWMPVLDRFIPLALPFLPDWPATAALWASVVLLLAGLLVLRTGYRPARYYMLGWGLLLAAVINFYLHGLGITPDGFWAEHGVHLASALETILLSLGLADRINLVKKQTQRAQTETLQALREKEAAQREVLSAMHDKQVAQEEALRIAREKDEVQQTANRTLAERANELQQAYQELQASIQTSDKLQELDELKTRFFTNISHELRTPLTLIISPLEQLLSEAGHEPGASARPEYSLMLRNARRLLQLINQLLDVARLESGQMRLAAAPADLTQQVRYSVAAFGSLAESRDVTLTVEVPPDPLEVYLDVDQFDKILYNLLGNALKFTPAGGKVQVSVAASGNAALVRVHDTGVGIPAEHLPLVFDRFHQVDSNLTRLHDGTGIGLALVKELVALHHGTVHVTSTVGEGTTFTVEIPLGCSHLPPEELATAPINSLAPSVPELREARQHIVNEAEADTIDASRPLVLVVEDNAEVRDYLRSCLAADFRVLTAADGEQGLQRITAAVPDLVVSDLMMPQLNGLDLCQRLRADERTSHIPVILLTARSEQETRLEGFEMGADEYLTKPFRPEELRARIHHLIRQRELLRQRFSRELKLELSEISVTSTDEAFLTRAIGVVEQHLGNSDFSVEAFAEHMAMSRVQLHRKLKALTDQSTSEFVRTLRLRRAAVLLQGQAGHIAEVAESVGFANISYFTKCFRELYHQTPSEYAANHPVADAVSVE</sequence>
<keyword evidence="8" id="KW-1133">Transmembrane helix</keyword>
<dbReference type="RefSeq" id="WP_345224309.1">
    <property type="nucleotide sequence ID" value="NZ_BAABHA010000006.1"/>
</dbReference>
<dbReference type="CDD" id="cd00082">
    <property type="entry name" value="HisKA"/>
    <property type="match status" value="1"/>
</dbReference>
<dbReference type="InterPro" id="IPR003661">
    <property type="entry name" value="HisK_dim/P_dom"/>
</dbReference>
<evidence type="ECO:0000256" key="5">
    <source>
        <dbReference type="ARBA" id="ARBA00023163"/>
    </source>
</evidence>
<evidence type="ECO:0000256" key="2">
    <source>
        <dbReference type="ARBA" id="ARBA00012438"/>
    </source>
</evidence>
<evidence type="ECO:0000313" key="13">
    <source>
        <dbReference type="EMBL" id="GAA4382544.1"/>
    </source>
</evidence>
<dbReference type="EMBL" id="BAABHA010000006">
    <property type="protein sequence ID" value="GAA4382544.1"/>
    <property type="molecule type" value="Genomic_DNA"/>
</dbReference>
<dbReference type="Gene3D" id="3.40.50.2300">
    <property type="match status" value="1"/>
</dbReference>
<feature type="transmembrane region" description="Helical" evidence="8">
    <location>
        <begin position="338"/>
        <end position="357"/>
    </location>
</feature>
<dbReference type="SMART" id="SM00342">
    <property type="entry name" value="HTH_ARAC"/>
    <property type="match status" value="1"/>
</dbReference>
<feature type="transmembrane region" description="Helical" evidence="8">
    <location>
        <begin position="311"/>
        <end position="331"/>
    </location>
</feature>
<evidence type="ECO:0000259" key="10">
    <source>
        <dbReference type="PROSITE" id="PS01124"/>
    </source>
</evidence>
<dbReference type="InterPro" id="IPR011006">
    <property type="entry name" value="CheY-like_superfamily"/>
</dbReference>
<evidence type="ECO:0000256" key="7">
    <source>
        <dbReference type="SAM" id="Coils"/>
    </source>
</evidence>
<feature type="transmembrane region" description="Helical" evidence="8">
    <location>
        <begin position="187"/>
        <end position="208"/>
    </location>
</feature>
<dbReference type="SUPFAM" id="SSF47384">
    <property type="entry name" value="Homodimeric domain of signal transducing histidine kinase"/>
    <property type="match status" value="1"/>
</dbReference>
<feature type="domain" description="Response regulatory" evidence="12">
    <location>
        <begin position="753"/>
        <end position="868"/>
    </location>
</feature>
<dbReference type="InterPro" id="IPR004358">
    <property type="entry name" value="Sig_transdc_His_kin-like_C"/>
</dbReference>
<dbReference type="Pfam" id="PF00072">
    <property type="entry name" value="Response_reg"/>
    <property type="match status" value="1"/>
</dbReference>
<dbReference type="Pfam" id="PF00512">
    <property type="entry name" value="HisKA"/>
    <property type="match status" value="1"/>
</dbReference>
<dbReference type="InterPro" id="IPR036097">
    <property type="entry name" value="HisK_dim/P_sf"/>
</dbReference>
<dbReference type="SMART" id="SM00387">
    <property type="entry name" value="HATPase_c"/>
    <property type="match status" value="1"/>
</dbReference>
<dbReference type="CDD" id="cd17574">
    <property type="entry name" value="REC_OmpR"/>
    <property type="match status" value="1"/>
</dbReference>
<organism evidence="13 14">
    <name type="scientific">Hymenobacter koreensis</name>
    <dbReference type="NCBI Taxonomy" id="1084523"/>
    <lineage>
        <taxon>Bacteria</taxon>
        <taxon>Pseudomonadati</taxon>
        <taxon>Bacteroidota</taxon>
        <taxon>Cytophagia</taxon>
        <taxon>Cytophagales</taxon>
        <taxon>Hymenobacteraceae</taxon>
        <taxon>Hymenobacter</taxon>
    </lineage>
</organism>
<protein>
    <recommendedName>
        <fullName evidence="2">histidine kinase</fullName>
        <ecNumber evidence="2">2.7.13.3</ecNumber>
    </recommendedName>
</protein>
<keyword evidence="8" id="KW-0812">Transmembrane</keyword>
<dbReference type="SUPFAM" id="SSF52172">
    <property type="entry name" value="CheY-like"/>
    <property type="match status" value="1"/>
</dbReference>
<dbReference type="Pfam" id="PF12833">
    <property type="entry name" value="HTH_18"/>
    <property type="match status" value="1"/>
</dbReference>
<name>A0ABP8J047_9BACT</name>
<keyword evidence="9" id="KW-0732">Signal</keyword>
<feature type="chain" id="PRO_5045950897" description="histidine kinase" evidence="9">
    <location>
        <begin position="22"/>
        <end position="1009"/>
    </location>
</feature>
<feature type="transmembrane region" description="Helical" evidence="8">
    <location>
        <begin position="215"/>
        <end position="236"/>
    </location>
</feature>
<dbReference type="PANTHER" id="PTHR43547:SF2">
    <property type="entry name" value="HYBRID SIGNAL TRANSDUCTION HISTIDINE KINASE C"/>
    <property type="match status" value="1"/>
</dbReference>
<keyword evidence="8" id="KW-0472">Membrane</keyword>
<dbReference type="PROSITE" id="PS01124">
    <property type="entry name" value="HTH_ARAC_FAMILY_2"/>
    <property type="match status" value="1"/>
</dbReference>
<evidence type="ECO:0000259" key="11">
    <source>
        <dbReference type="PROSITE" id="PS50109"/>
    </source>
</evidence>
<dbReference type="PROSITE" id="PS50110">
    <property type="entry name" value="RESPONSE_REGULATORY"/>
    <property type="match status" value="1"/>
</dbReference>
<evidence type="ECO:0000256" key="1">
    <source>
        <dbReference type="ARBA" id="ARBA00000085"/>
    </source>
</evidence>
<dbReference type="Gene3D" id="1.10.10.60">
    <property type="entry name" value="Homeodomain-like"/>
    <property type="match status" value="1"/>
</dbReference>
<feature type="signal peptide" evidence="9">
    <location>
        <begin position="1"/>
        <end position="21"/>
    </location>
</feature>
<dbReference type="PRINTS" id="PR00344">
    <property type="entry name" value="BCTRLSENSOR"/>
</dbReference>
<dbReference type="InterPro" id="IPR009057">
    <property type="entry name" value="Homeodomain-like_sf"/>
</dbReference>
<feature type="domain" description="HTH araC/xylS-type" evidence="10">
    <location>
        <begin position="900"/>
        <end position="999"/>
    </location>
</feature>
<proteinExistence type="predicted"/>
<feature type="transmembrane region" description="Helical" evidence="8">
    <location>
        <begin position="284"/>
        <end position="305"/>
    </location>
</feature>
<dbReference type="InterPro" id="IPR011623">
    <property type="entry name" value="7TMR_DISM_rcpt_extracell_dom1"/>
</dbReference>